<dbReference type="OrthoDB" id="3133314at2759"/>
<reference evidence="2" key="2">
    <citation type="submission" date="2015-01" db="EMBL/GenBank/DDBJ databases">
        <title>Evolutionary Origins and Diversification of the Mycorrhizal Mutualists.</title>
        <authorList>
            <consortium name="DOE Joint Genome Institute"/>
            <consortium name="Mycorrhizal Genomics Consortium"/>
            <person name="Kohler A."/>
            <person name="Kuo A."/>
            <person name="Nagy L.G."/>
            <person name="Floudas D."/>
            <person name="Copeland A."/>
            <person name="Barry K.W."/>
            <person name="Cichocki N."/>
            <person name="Veneault-Fourrey C."/>
            <person name="LaButti K."/>
            <person name="Lindquist E.A."/>
            <person name="Lipzen A."/>
            <person name="Lundell T."/>
            <person name="Morin E."/>
            <person name="Murat C."/>
            <person name="Riley R."/>
            <person name="Ohm R."/>
            <person name="Sun H."/>
            <person name="Tunlid A."/>
            <person name="Henrissat B."/>
            <person name="Grigoriev I.V."/>
            <person name="Hibbett D.S."/>
            <person name="Martin F."/>
        </authorList>
    </citation>
    <scope>NUCLEOTIDE SEQUENCE [LARGE SCALE GENOMIC DNA]</scope>
    <source>
        <strain evidence="2">MAFF 305830</strain>
    </source>
</reference>
<keyword evidence="2" id="KW-1185">Reference proteome</keyword>
<dbReference type="EMBL" id="KN824277">
    <property type="protein sequence ID" value="KIM34075.1"/>
    <property type="molecule type" value="Genomic_DNA"/>
</dbReference>
<dbReference type="HOGENOM" id="CLU_799533_0_0_1"/>
<protein>
    <submittedName>
        <fullName evidence="1">Uncharacterized protein</fullName>
    </submittedName>
</protein>
<gene>
    <name evidence="1" type="ORF">M408DRAFT_19031</name>
</gene>
<reference evidence="1 2" key="1">
    <citation type="submission" date="2014-04" db="EMBL/GenBank/DDBJ databases">
        <authorList>
            <consortium name="DOE Joint Genome Institute"/>
            <person name="Kuo A."/>
            <person name="Zuccaro A."/>
            <person name="Kohler A."/>
            <person name="Nagy L.G."/>
            <person name="Floudas D."/>
            <person name="Copeland A."/>
            <person name="Barry K.W."/>
            <person name="Cichocki N."/>
            <person name="Veneault-Fourrey C."/>
            <person name="LaButti K."/>
            <person name="Lindquist E.A."/>
            <person name="Lipzen A."/>
            <person name="Lundell T."/>
            <person name="Morin E."/>
            <person name="Murat C."/>
            <person name="Sun H."/>
            <person name="Tunlid A."/>
            <person name="Henrissat B."/>
            <person name="Grigoriev I.V."/>
            <person name="Hibbett D.S."/>
            <person name="Martin F."/>
            <person name="Nordberg H.P."/>
            <person name="Cantor M.N."/>
            <person name="Hua S.X."/>
        </authorList>
    </citation>
    <scope>NUCLEOTIDE SEQUENCE [LARGE SCALE GENOMIC DNA]</scope>
    <source>
        <strain evidence="1 2">MAFF 305830</strain>
    </source>
</reference>
<proteinExistence type="predicted"/>
<name>A0A0C3BB87_SERVB</name>
<accession>A0A0C3BB87</accession>
<dbReference type="AlphaFoldDB" id="A0A0C3BB87"/>
<evidence type="ECO:0000313" key="1">
    <source>
        <dbReference type="EMBL" id="KIM34075.1"/>
    </source>
</evidence>
<dbReference type="Proteomes" id="UP000054097">
    <property type="component" value="Unassembled WGS sequence"/>
</dbReference>
<evidence type="ECO:0000313" key="2">
    <source>
        <dbReference type="Proteomes" id="UP000054097"/>
    </source>
</evidence>
<sequence>MRPARSLTLSPQRLSKNVLHIRNYRLPAGTYPIGDPRSIYDTRVKYLWQPDAGSNVEERARVALQTAAQAAFGFPSTTEVKEECLKLFFVPYWIVRVALYSAVNHATVKRQLTEGRIAMDVTFSLSGSSNNALRNLHFLTPTTPMLNLQAASTPPQERFVYVPFSEAPPLHWRMFFQTMSEDKHVMLAKNLRLKPQPLQCNIAAQPCLEPLALGEYTYQNQRLTAAYCPRAGETEVKIFRRGNWTHETEPVGPLRVGMSIAWSTDDPLGEDKDRYKSLEETLQNKAKDWLRAARVGGGSTALTPSVWASAAVGDEGLESVRSWQKAKIDLYSEGYEVQ</sequence>
<organism evidence="1 2">
    <name type="scientific">Serendipita vermifera MAFF 305830</name>
    <dbReference type="NCBI Taxonomy" id="933852"/>
    <lineage>
        <taxon>Eukaryota</taxon>
        <taxon>Fungi</taxon>
        <taxon>Dikarya</taxon>
        <taxon>Basidiomycota</taxon>
        <taxon>Agaricomycotina</taxon>
        <taxon>Agaricomycetes</taxon>
        <taxon>Sebacinales</taxon>
        <taxon>Serendipitaceae</taxon>
        <taxon>Serendipita</taxon>
    </lineage>
</organism>